<dbReference type="EMBL" id="JARVCO010000012">
    <property type="protein sequence ID" value="MDZ8120302.1"/>
    <property type="molecule type" value="Genomic_DNA"/>
</dbReference>
<keyword evidence="3" id="KW-1185">Reference proteome</keyword>
<evidence type="ECO:0000313" key="3">
    <source>
        <dbReference type="Proteomes" id="UP001290861"/>
    </source>
</evidence>
<accession>A0ABU5N1H2</accession>
<dbReference type="Pfam" id="PF04015">
    <property type="entry name" value="DUF362"/>
    <property type="match status" value="1"/>
</dbReference>
<dbReference type="InterPro" id="IPR007160">
    <property type="entry name" value="DUF362"/>
</dbReference>
<dbReference type="InterPro" id="IPR006311">
    <property type="entry name" value="TAT_signal"/>
</dbReference>
<evidence type="ECO:0000313" key="2">
    <source>
        <dbReference type="EMBL" id="MDZ8120302.1"/>
    </source>
</evidence>
<name>A0ABU5N1H2_9BACT</name>
<dbReference type="PROSITE" id="PS51318">
    <property type="entry name" value="TAT"/>
    <property type="match status" value="1"/>
</dbReference>
<dbReference type="Proteomes" id="UP001290861">
    <property type="component" value="Unassembled WGS sequence"/>
</dbReference>
<dbReference type="RefSeq" id="WP_322610076.1">
    <property type="nucleotide sequence ID" value="NZ_JARVCO010000012.1"/>
</dbReference>
<protein>
    <submittedName>
        <fullName evidence="2">DUF362 domain-containing protein</fullName>
    </submittedName>
</protein>
<proteinExistence type="predicted"/>
<gene>
    <name evidence="2" type="ORF">P9H32_16850</name>
</gene>
<sequence>MKTESASRRAFVKTTAAGTVVAAASGAHAVSPDKVEVWILHGKDNRKLMEKAMGIVVENGGFGPHVETLALKVNAAWGREPEVGANTHPELIDVFLKNAKAGGVKKITIPEHPCSAAKIAFDRSGIEKVAKKHKCRMIDLKKKQKSFRKVEIPGGRKLKEAEVAGEYLDADAVVNMPVAKHHSGATVSAAMKNWMGIVKDRRHWHRTDLHQCIADFSTFIKPAWTIVDATRVMMDHGPQGPAENLKMPHLLILSKDQVAADACVMDIFERDPMDIKYLKYAGEMGIGVVDKSLMNIHNIEVG</sequence>
<reference evidence="2 3" key="1">
    <citation type="journal article" date="2024" name="Appl. Environ. Microbiol.">
        <title>Pontiella agarivorans sp. nov., a novel marine anaerobic bacterium capable of degrading macroalgal polysaccharides and fixing nitrogen.</title>
        <authorList>
            <person name="Liu N."/>
            <person name="Kivenson V."/>
            <person name="Peng X."/>
            <person name="Cui Z."/>
            <person name="Lankiewicz T.S."/>
            <person name="Gosselin K.M."/>
            <person name="English C.J."/>
            <person name="Blair E.M."/>
            <person name="O'Malley M.A."/>
            <person name="Valentine D.L."/>
        </authorList>
    </citation>
    <scope>NUCLEOTIDE SEQUENCE [LARGE SCALE GENOMIC DNA]</scope>
    <source>
        <strain evidence="2 3">NLcol2</strain>
    </source>
</reference>
<comment type="caution">
    <text evidence="2">The sequence shown here is derived from an EMBL/GenBank/DDBJ whole genome shotgun (WGS) entry which is preliminary data.</text>
</comment>
<feature type="domain" description="DUF362" evidence="1">
    <location>
        <begin position="70"/>
        <end position="265"/>
    </location>
</feature>
<evidence type="ECO:0000259" key="1">
    <source>
        <dbReference type="Pfam" id="PF04015"/>
    </source>
</evidence>
<organism evidence="2 3">
    <name type="scientific">Pontiella agarivorans</name>
    <dbReference type="NCBI Taxonomy" id="3038953"/>
    <lineage>
        <taxon>Bacteria</taxon>
        <taxon>Pseudomonadati</taxon>
        <taxon>Kiritimatiellota</taxon>
        <taxon>Kiritimatiellia</taxon>
        <taxon>Kiritimatiellales</taxon>
        <taxon>Pontiellaceae</taxon>
        <taxon>Pontiella</taxon>
    </lineage>
</organism>